<keyword evidence="2 8" id="KW-1003">Cell membrane</keyword>
<keyword evidence="5 8" id="KW-0029">Amino-acid transport</keyword>
<comment type="similarity">
    <text evidence="8">Belongs to the AlaE exporter family.</text>
</comment>
<evidence type="ECO:0000256" key="6">
    <source>
        <dbReference type="ARBA" id="ARBA00022989"/>
    </source>
</evidence>
<keyword evidence="10" id="KW-1185">Reference proteome</keyword>
<dbReference type="InterPro" id="IPR010574">
    <property type="entry name" value="Ala_export_AlaE"/>
</dbReference>
<sequence length="154" mass="16711">MANEATGEASRQRAFIADTLALILFFTTTGIINERFIAGMTWEEVFKARLLGAALMVPVARPYGLWRDWLMQHAGETRLSRLFWDSTALMTFQVPIYAAIIAVSGAKGGGLLSGVLGAAIMMLVLGSPYGVFLNWVRGLFGLPKGGQKPMSLDV</sequence>
<keyword evidence="4 8" id="KW-0812">Transmembrane</keyword>
<gene>
    <name evidence="8 9" type="primary">alaE</name>
    <name evidence="9" type="ORF">GAO09_03650</name>
</gene>
<comment type="function">
    <text evidence="8">Exports L-alanine.</text>
</comment>
<keyword evidence="7 8" id="KW-0472">Membrane</keyword>
<dbReference type="AlphaFoldDB" id="A0A6A8A2U0"/>
<evidence type="ECO:0000256" key="5">
    <source>
        <dbReference type="ARBA" id="ARBA00022970"/>
    </source>
</evidence>
<feature type="transmembrane region" description="Helical" evidence="8">
    <location>
        <begin position="82"/>
        <end position="103"/>
    </location>
</feature>
<dbReference type="Proteomes" id="UP000435138">
    <property type="component" value="Unassembled WGS sequence"/>
</dbReference>
<keyword evidence="3 8" id="KW-0997">Cell inner membrane</keyword>
<dbReference type="HAMAP" id="MF_00914">
    <property type="entry name" value="L_Ala_exporter"/>
    <property type="match status" value="1"/>
</dbReference>
<name>A0A6A8A2U0_9HYPH</name>
<evidence type="ECO:0000313" key="10">
    <source>
        <dbReference type="Proteomes" id="UP000435138"/>
    </source>
</evidence>
<evidence type="ECO:0000256" key="3">
    <source>
        <dbReference type="ARBA" id="ARBA00022519"/>
    </source>
</evidence>
<evidence type="ECO:0000256" key="8">
    <source>
        <dbReference type="HAMAP-Rule" id="MF_00914"/>
    </source>
</evidence>
<dbReference type="GO" id="GO:0032973">
    <property type="term" value="P:amino acid export across plasma membrane"/>
    <property type="evidence" value="ECO:0007669"/>
    <property type="project" value="UniProtKB-UniRule"/>
</dbReference>
<evidence type="ECO:0000256" key="4">
    <source>
        <dbReference type="ARBA" id="ARBA00022692"/>
    </source>
</evidence>
<feature type="transmembrane region" description="Helical" evidence="8">
    <location>
        <begin position="50"/>
        <end position="70"/>
    </location>
</feature>
<reference evidence="9 10" key="1">
    <citation type="submission" date="2019-11" db="EMBL/GenBank/DDBJ databases">
        <title>Genome analysis of Rhizobacterium cereale a novel genus and species isolated from maize roots in North Spain.</title>
        <authorList>
            <person name="Menendez E."/>
            <person name="Flores-Felix J.D."/>
            <person name="Ramirez-Bahena M.-H."/>
            <person name="Igual J.M."/>
            <person name="Garcia-Fraile P."/>
            <person name="Peix A."/>
            <person name="Velazquez E."/>
        </authorList>
    </citation>
    <scope>NUCLEOTIDE SEQUENCE [LARGE SCALE GENOMIC DNA]</scope>
    <source>
        <strain evidence="9 10">RZME27</strain>
    </source>
</reference>
<evidence type="ECO:0000256" key="7">
    <source>
        <dbReference type="ARBA" id="ARBA00023136"/>
    </source>
</evidence>
<dbReference type="GO" id="GO:0005886">
    <property type="term" value="C:plasma membrane"/>
    <property type="evidence" value="ECO:0007669"/>
    <property type="project" value="UniProtKB-SubCell"/>
</dbReference>
<proteinExistence type="inferred from homology"/>
<accession>A0A6A8A2U0</accession>
<comment type="subcellular location">
    <subcellularLocation>
        <location evidence="8">Cell inner membrane</location>
        <topology evidence="8">Multi-pass membrane protein</topology>
    </subcellularLocation>
</comment>
<dbReference type="RefSeq" id="WP_153352656.1">
    <property type="nucleotide sequence ID" value="NZ_JAYKOO010000002.1"/>
</dbReference>
<evidence type="ECO:0000256" key="1">
    <source>
        <dbReference type="ARBA" id="ARBA00022448"/>
    </source>
</evidence>
<feature type="transmembrane region" description="Helical" evidence="8">
    <location>
        <begin position="20"/>
        <end position="38"/>
    </location>
</feature>
<dbReference type="GO" id="GO:0034639">
    <property type="term" value="F:L-amino acid efflux transmembrane transporter activity"/>
    <property type="evidence" value="ECO:0007669"/>
    <property type="project" value="UniProtKB-UniRule"/>
</dbReference>
<evidence type="ECO:0000313" key="9">
    <source>
        <dbReference type="EMBL" id="MQY45163.1"/>
    </source>
</evidence>
<feature type="transmembrane region" description="Helical" evidence="8">
    <location>
        <begin position="115"/>
        <end position="136"/>
    </location>
</feature>
<evidence type="ECO:0000256" key="2">
    <source>
        <dbReference type="ARBA" id="ARBA00022475"/>
    </source>
</evidence>
<comment type="caution">
    <text evidence="9">The sequence shown here is derived from an EMBL/GenBank/DDBJ whole genome shotgun (WGS) entry which is preliminary data.</text>
</comment>
<dbReference type="EMBL" id="WIXI01000022">
    <property type="protein sequence ID" value="MQY45163.1"/>
    <property type="molecule type" value="Genomic_DNA"/>
</dbReference>
<organism evidence="9 10">
    <name type="scientific">Endobacterium cereale</name>
    <dbReference type="NCBI Taxonomy" id="2663029"/>
    <lineage>
        <taxon>Bacteria</taxon>
        <taxon>Pseudomonadati</taxon>
        <taxon>Pseudomonadota</taxon>
        <taxon>Alphaproteobacteria</taxon>
        <taxon>Hyphomicrobiales</taxon>
        <taxon>Rhizobiaceae</taxon>
        <taxon>Endobacterium</taxon>
    </lineage>
</organism>
<keyword evidence="6 8" id="KW-1133">Transmembrane helix</keyword>
<protein>
    <recommendedName>
        <fullName evidence="8">L-alanine exporter AlaE</fullName>
    </recommendedName>
</protein>
<dbReference type="Pfam" id="PF06610">
    <property type="entry name" value="AlaE"/>
    <property type="match status" value="1"/>
</dbReference>
<keyword evidence="1 8" id="KW-0813">Transport</keyword>